<reference evidence="1 2" key="1">
    <citation type="submission" date="2018-06" db="EMBL/GenBank/DDBJ databases">
        <title>Chryseolinea flavus sp. nov., a member of the phylum Bacteroidetes isolated from soil.</title>
        <authorList>
            <person name="Li Y."/>
            <person name="Wang J."/>
        </authorList>
    </citation>
    <scope>NUCLEOTIDE SEQUENCE [LARGE SCALE GENOMIC DNA]</scope>
    <source>
        <strain evidence="1 2">SDU1-6</strain>
    </source>
</reference>
<accession>A0A364XV11</accession>
<keyword evidence="2" id="KW-1185">Reference proteome</keyword>
<dbReference type="Proteomes" id="UP000251889">
    <property type="component" value="Unassembled WGS sequence"/>
</dbReference>
<comment type="caution">
    <text evidence="1">The sequence shown here is derived from an EMBL/GenBank/DDBJ whole genome shotgun (WGS) entry which is preliminary data.</text>
</comment>
<evidence type="ECO:0008006" key="3">
    <source>
        <dbReference type="Google" id="ProtNLM"/>
    </source>
</evidence>
<dbReference type="PROSITE" id="PS51257">
    <property type="entry name" value="PROKAR_LIPOPROTEIN"/>
    <property type="match status" value="1"/>
</dbReference>
<evidence type="ECO:0000313" key="1">
    <source>
        <dbReference type="EMBL" id="RAV97972.1"/>
    </source>
</evidence>
<gene>
    <name evidence="1" type="ORF">DQQ10_26235</name>
</gene>
<proteinExistence type="predicted"/>
<protein>
    <recommendedName>
        <fullName evidence="3">Lipoprotein</fullName>
    </recommendedName>
</protein>
<organism evidence="1 2">
    <name type="scientific">Pseudochryseolinea flava</name>
    <dbReference type="NCBI Taxonomy" id="2059302"/>
    <lineage>
        <taxon>Bacteria</taxon>
        <taxon>Pseudomonadati</taxon>
        <taxon>Bacteroidota</taxon>
        <taxon>Cytophagia</taxon>
        <taxon>Cytophagales</taxon>
        <taxon>Fulvivirgaceae</taxon>
        <taxon>Pseudochryseolinea</taxon>
    </lineage>
</organism>
<name>A0A364XV11_9BACT</name>
<dbReference type="RefSeq" id="WP_112749918.1">
    <property type="nucleotide sequence ID" value="NZ_QMFY01000024.1"/>
</dbReference>
<dbReference type="EMBL" id="QMFY01000024">
    <property type="protein sequence ID" value="RAV97972.1"/>
    <property type="molecule type" value="Genomic_DNA"/>
</dbReference>
<evidence type="ECO:0000313" key="2">
    <source>
        <dbReference type="Proteomes" id="UP000251889"/>
    </source>
</evidence>
<dbReference type="AlphaFoldDB" id="A0A364XV11"/>
<sequence>MPRYIFLLLCTSILISCRTNTQEERQGIPTQIWGVVDIQLNGKSLAIQRVDVANRDTAIAMIFSTATGTIHFPGIGLLHAPVSCLWQIDRDELVITLDSGMLDLFNSASKPKSAMDSAVMREGRLLAAEHDKVIKSSPFADAVRLYCRRYKYYISDTTFQLVSDSVRIEARTMNLPPRY</sequence>